<dbReference type="GO" id="GO:0005975">
    <property type="term" value="P:carbohydrate metabolic process"/>
    <property type="evidence" value="ECO:0007669"/>
    <property type="project" value="InterPro"/>
</dbReference>
<dbReference type="EMBL" id="FWDM01000040">
    <property type="protein sequence ID" value="SLM15769.1"/>
    <property type="molecule type" value="Genomic_DNA"/>
</dbReference>
<dbReference type="InterPro" id="IPR011013">
    <property type="entry name" value="Gal_mutarotase_sf_dom"/>
</dbReference>
<proteinExistence type="predicted"/>
<name>A0A3P3XMJ9_9SPIR</name>
<dbReference type="SUPFAM" id="SSF74650">
    <property type="entry name" value="Galactose mutarotase-like"/>
    <property type="match status" value="1"/>
</dbReference>
<reference evidence="1" key="1">
    <citation type="submission" date="2017-02" db="EMBL/GenBank/DDBJ databases">
        <authorList>
            <person name="Regsiter A."/>
            <person name="William W."/>
        </authorList>
    </citation>
    <scope>NUCLEOTIDE SEQUENCE</scope>
    <source>
        <strain evidence="1">Bib</strain>
    </source>
</reference>
<sequence>MMHTAADVERIAYFGRNSVLLSNEKVRAIVDDLGGMMPEFSLKKGKGAVNAHWIPDFRGNSGLPWSSHEHGQYWKANILYILAGDFPCSPNFGPDCTVDGVGLPAHGWTANERWNLASSGAIQDGNAAYAKFTLESPDVRMPLSYTKYDVVQAGKPAYYSAMTIENHGDAPVSINLARHNTLGSPFLQAGCRIYVSAERCMTAPKGTEFDDTGRLAQGAEFDSLLKAPGRDGKPVDLSIVPGMIGYTDFVTGAIPAHKALGWSCVVNPVLKLAYVTFFPGPRGLPNDEIALGFNDLWMQYGGRNFTPWALHEGGADRTFCLGTENAVGAFANGLAYSRAHPELLGTPTMVTIPAKSARTLNYGTALVELEDALAAEAITDIEAEGDMLVLKTARTYQRVSLDASFSGLRELVSRLLK</sequence>
<dbReference type="InterPro" id="IPR014718">
    <property type="entry name" value="GH-type_carb-bd"/>
</dbReference>
<evidence type="ECO:0000313" key="1">
    <source>
        <dbReference type="EMBL" id="SLM15769.1"/>
    </source>
</evidence>
<dbReference type="Gene3D" id="2.70.98.10">
    <property type="match status" value="1"/>
</dbReference>
<dbReference type="GO" id="GO:0030246">
    <property type="term" value="F:carbohydrate binding"/>
    <property type="evidence" value="ECO:0007669"/>
    <property type="project" value="InterPro"/>
</dbReference>
<organism evidence="1">
    <name type="scientific">uncultured spirochete</name>
    <dbReference type="NCBI Taxonomy" id="156406"/>
    <lineage>
        <taxon>Bacteria</taxon>
        <taxon>Pseudomonadati</taxon>
        <taxon>Spirochaetota</taxon>
        <taxon>Spirochaetia</taxon>
        <taxon>Spirochaetales</taxon>
        <taxon>environmental samples</taxon>
    </lineage>
</organism>
<accession>A0A3P3XMJ9</accession>
<protein>
    <submittedName>
        <fullName evidence="1">Uncharacterized protein</fullName>
    </submittedName>
</protein>
<dbReference type="GO" id="GO:0003824">
    <property type="term" value="F:catalytic activity"/>
    <property type="evidence" value="ECO:0007669"/>
    <property type="project" value="InterPro"/>
</dbReference>
<dbReference type="AlphaFoldDB" id="A0A3P3XMJ9"/>
<gene>
    <name evidence="1" type="ORF">SPIROBIBN47_80011</name>
</gene>